<feature type="compositionally biased region" description="Basic residues" evidence="4">
    <location>
        <begin position="15"/>
        <end position="29"/>
    </location>
</feature>
<evidence type="ECO:0000313" key="5">
    <source>
        <dbReference type="EMBL" id="KAF8561285.1"/>
    </source>
</evidence>
<evidence type="ECO:0000256" key="4">
    <source>
        <dbReference type="SAM" id="MobiDB-lite"/>
    </source>
</evidence>
<dbReference type="Pfam" id="PF06229">
    <property type="entry name" value="FRG1"/>
    <property type="match status" value="1"/>
</dbReference>
<dbReference type="GO" id="GO:0051015">
    <property type="term" value="F:actin filament binding"/>
    <property type="evidence" value="ECO:0007669"/>
    <property type="project" value="TreeGrafter"/>
</dbReference>
<dbReference type="InterPro" id="IPR010414">
    <property type="entry name" value="FRG1"/>
</dbReference>
<dbReference type="SUPFAM" id="SSF50405">
    <property type="entry name" value="Actin-crosslinking proteins"/>
    <property type="match status" value="1"/>
</dbReference>
<evidence type="ECO:0000313" key="6">
    <source>
        <dbReference type="Proteomes" id="UP000699462"/>
    </source>
</evidence>
<protein>
    <recommendedName>
        <fullName evidence="7">Protein FRG1</fullName>
    </recommendedName>
</protein>
<evidence type="ECO:0008006" key="7">
    <source>
        <dbReference type="Google" id="ProtNLM"/>
    </source>
</evidence>
<comment type="similarity">
    <text evidence="2">Belongs to the FRG1 family.</text>
</comment>
<reference evidence="5 6" key="1">
    <citation type="submission" date="2019-07" db="EMBL/GenBank/DDBJ databases">
        <title>Annotation for the trematode Paragonimus westermani.</title>
        <authorList>
            <person name="Choi Y.-J."/>
        </authorList>
    </citation>
    <scope>NUCLEOTIDE SEQUENCE [LARGE SCALE GENOMIC DNA]</scope>
    <source>
        <strain evidence="5">180907_Pwestermani</strain>
    </source>
</reference>
<dbReference type="AlphaFoldDB" id="A0A8T0D0A0"/>
<comment type="caution">
    <text evidence="5">The sequence shown here is derived from an EMBL/GenBank/DDBJ whole genome shotgun (WGS) entry which is preliminary data.</text>
</comment>
<dbReference type="InterPro" id="IPR008999">
    <property type="entry name" value="Actin-crosslinking"/>
</dbReference>
<dbReference type="CDD" id="cd23338">
    <property type="entry name" value="beta-trefoil_FSCN_FRG1"/>
    <property type="match status" value="1"/>
</dbReference>
<proteinExistence type="inferred from homology"/>
<evidence type="ECO:0000256" key="3">
    <source>
        <dbReference type="ARBA" id="ARBA00023242"/>
    </source>
</evidence>
<feature type="region of interest" description="Disordered" evidence="4">
    <location>
        <begin position="15"/>
        <end position="37"/>
    </location>
</feature>
<dbReference type="GO" id="GO:0071013">
    <property type="term" value="C:catalytic step 2 spliceosome"/>
    <property type="evidence" value="ECO:0007669"/>
    <property type="project" value="TreeGrafter"/>
</dbReference>
<sequence>MDNYSFVRTGKLRLKTEKHKKKKHSKKSHSSCNPKLHTDDRIADAELHGGWWGVTAFADVADTVAIQFNSWSVRRAALSGPNNVISGSGETSDASGSPQTSACYLSATDEGLFTVGPPRGPGEPPAPEEIFTAIKLSDTKVAFKSGYGKYLGVSTDANYLLVAIADAIGPREHFEPVFQDGNTALLSVDNYFLSANPETGDVAFVNPQAKSEELITIRSNRELVRDPLLDLPEEERQGLKKAEVNYVRKFQSWQDHKLRLSKEESIALKHAQKTGDLHECLLDRREKMKSDRYCK</sequence>
<comment type="subcellular location">
    <subcellularLocation>
        <location evidence="1">Nucleus</location>
        <location evidence="1">Nucleolus</location>
    </subcellularLocation>
</comment>
<keyword evidence="6" id="KW-1185">Reference proteome</keyword>
<dbReference type="Proteomes" id="UP000699462">
    <property type="component" value="Unassembled WGS sequence"/>
</dbReference>
<keyword evidence="3" id="KW-0539">Nucleus</keyword>
<dbReference type="GO" id="GO:0005730">
    <property type="term" value="C:nucleolus"/>
    <property type="evidence" value="ECO:0007669"/>
    <property type="project" value="UniProtKB-SubCell"/>
</dbReference>
<dbReference type="Gene3D" id="2.80.10.50">
    <property type="match status" value="1"/>
</dbReference>
<evidence type="ECO:0000256" key="1">
    <source>
        <dbReference type="ARBA" id="ARBA00004604"/>
    </source>
</evidence>
<dbReference type="OrthoDB" id="5539371at2759"/>
<dbReference type="PANTHER" id="PTHR12928">
    <property type="entry name" value="FRG1 PROTEIN"/>
    <property type="match status" value="1"/>
</dbReference>
<organism evidence="5 6">
    <name type="scientific">Paragonimus westermani</name>
    <dbReference type="NCBI Taxonomy" id="34504"/>
    <lineage>
        <taxon>Eukaryota</taxon>
        <taxon>Metazoa</taxon>
        <taxon>Spiralia</taxon>
        <taxon>Lophotrochozoa</taxon>
        <taxon>Platyhelminthes</taxon>
        <taxon>Trematoda</taxon>
        <taxon>Digenea</taxon>
        <taxon>Plagiorchiida</taxon>
        <taxon>Troglotremata</taxon>
        <taxon>Troglotrematidae</taxon>
        <taxon>Paragonimus</taxon>
    </lineage>
</organism>
<dbReference type="EMBL" id="JTDF01021862">
    <property type="protein sequence ID" value="KAF8561285.1"/>
    <property type="molecule type" value="Genomic_DNA"/>
</dbReference>
<dbReference type="PANTHER" id="PTHR12928:SF0">
    <property type="entry name" value="FSHD REGION GENE 1"/>
    <property type="match status" value="1"/>
</dbReference>
<name>A0A8T0D0A0_9TREM</name>
<dbReference type="GO" id="GO:0055120">
    <property type="term" value="C:striated muscle dense body"/>
    <property type="evidence" value="ECO:0007669"/>
    <property type="project" value="TreeGrafter"/>
</dbReference>
<accession>A0A8T0D0A0</accession>
<gene>
    <name evidence="5" type="ORF">P879_11265</name>
</gene>
<evidence type="ECO:0000256" key="2">
    <source>
        <dbReference type="ARBA" id="ARBA00010878"/>
    </source>
</evidence>